<gene>
    <name evidence="1" type="ORF">WQE_47524</name>
</gene>
<dbReference type="EMBL" id="AKAU01000292">
    <property type="protein sequence ID" value="EIM93860.1"/>
    <property type="molecule type" value="Genomic_DNA"/>
</dbReference>
<evidence type="ECO:0000313" key="2">
    <source>
        <dbReference type="Proteomes" id="UP000004980"/>
    </source>
</evidence>
<protein>
    <submittedName>
        <fullName evidence="1">Uncharacterized protein</fullName>
    </submittedName>
</protein>
<keyword evidence="2" id="KW-1185">Reference proteome</keyword>
<organism evidence="1 2">
    <name type="scientific">Paraburkholderia hospita</name>
    <dbReference type="NCBI Taxonomy" id="169430"/>
    <lineage>
        <taxon>Bacteria</taxon>
        <taxon>Pseudomonadati</taxon>
        <taxon>Pseudomonadota</taxon>
        <taxon>Betaproteobacteria</taxon>
        <taxon>Burkholderiales</taxon>
        <taxon>Burkholderiaceae</taxon>
        <taxon>Paraburkholderia</taxon>
    </lineage>
</organism>
<proteinExistence type="predicted"/>
<evidence type="ECO:0000313" key="1">
    <source>
        <dbReference type="EMBL" id="EIM93860.1"/>
    </source>
</evidence>
<reference evidence="1 2" key="1">
    <citation type="journal article" date="2012" name="J. Bacteriol.">
        <title>Draft Genome Sequence of the Soil Bacterium Burkholderia terrae Strain BS001, Which Interacts with Fungal Surface Structures.</title>
        <authorList>
            <person name="Nazir R."/>
            <person name="Hansen M.A."/>
            <person name="Sorensen S."/>
            <person name="van Elsas J.D."/>
        </authorList>
    </citation>
    <scope>NUCLEOTIDE SEQUENCE [LARGE SCALE GENOMIC DNA]</scope>
    <source>
        <strain evidence="1 2">BS001</strain>
    </source>
</reference>
<name>A0ABN0F5H2_9BURK</name>
<sequence>MEGLVCILYHVVIYSSARTTFQICCGQRLTRPSPAIRILYGGNVDVPAFFDVNAGIRDEQPATGFDEG</sequence>
<dbReference type="Proteomes" id="UP000004980">
    <property type="component" value="Unassembled WGS sequence"/>
</dbReference>
<accession>A0ABN0F5H2</accession>
<comment type="caution">
    <text evidence="1">The sequence shown here is derived from an EMBL/GenBank/DDBJ whole genome shotgun (WGS) entry which is preliminary data.</text>
</comment>